<organism evidence="1 2">
    <name type="scientific">Haliscomenobacter hydrossis (strain ATCC 27775 / DSM 1100 / LMG 10767 / O)</name>
    <dbReference type="NCBI Taxonomy" id="760192"/>
    <lineage>
        <taxon>Bacteria</taxon>
        <taxon>Pseudomonadati</taxon>
        <taxon>Bacteroidota</taxon>
        <taxon>Saprospiria</taxon>
        <taxon>Saprospirales</taxon>
        <taxon>Haliscomenobacteraceae</taxon>
        <taxon>Haliscomenobacter</taxon>
    </lineage>
</organism>
<dbReference type="EMBL" id="CP002691">
    <property type="protein sequence ID" value="AEE52908.1"/>
    <property type="molecule type" value="Genomic_DNA"/>
</dbReference>
<evidence type="ECO:0000313" key="1">
    <source>
        <dbReference type="EMBL" id="AEE52908.1"/>
    </source>
</evidence>
<dbReference type="Proteomes" id="UP000008461">
    <property type="component" value="Chromosome"/>
</dbReference>
<dbReference type="Gene3D" id="2.180.10.10">
    <property type="entry name" value="RHS repeat-associated core"/>
    <property type="match status" value="1"/>
</dbReference>
<dbReference type="InterPro" id="IPR050708">
    <property type="entry name" value="T6SS_VgrG/RHS"/>
</dbReference>
<proteinExistence type="predicted"/>
<gene>
    <name evidence="1" type="ordered locus">Halhy_5082</name>
</gene>
<reference key="2">
    <citation type="submission" date="2011-04" db="EMBL/GenBank/DDBJ databases">
        <title>Complete sequence of chromosome of Haliscomenobacter hydrossis DSM 1100.</title>
        <authorList>
            <consortium name="US DOE Joint Genome Institute (JGI-PGF)"/>
            <person name="Lucas S."/>
            <person name="Han J."/>
            <person name="Lapidus A."/>
            <person name="Bruce D."/>
            <person name="Goodwin L."/>
            <person name="Pitluck S."/>
            <person name="Peters L."/>
            <person name="Kyrpides N."/>
            <person name="Mavromatis K."/>
            <person name="Ivanova N."/>
            <person name="Ovchinnikova G."/>
            <person name="Pagani I."/>
            <person name="Daligault H."/>
            <person name="Detter J.C."/>
            <person name="Han C."/>
            <person name="Land M."/>
            <person name="Hauser L."/>
            <person name="Markowitz V."/>
            <person name="Cheng J.-F."/>
            <person name="Hugenholtz P."/>
            <person name="Woyke T."/>
            <person name="Wu D."/>
            <person name="Verbarg S."/>
            <person name="Frueling A."/>
            <person name="Brambilla E."/>
            <person name="Klenk H.-P."/>
            <person name="Eisen J.A."/>
        </authorList>
    </citation>
    <scope>NUCLEOTIDE SEQUENCE</scope>
    <source>
        <strain>DSM 1100</strain>
    </source>
</reference>
<dbReference type="PANTHER" id="PTHR32305:SF15">
    <property type="entry name" value="PROTEIN RHSA-RELATED"/>
    <property type="match status" value="1"/>
</dbReference>
<evidence type="ECO:0000313" key="2">
    <source>
        <dbReference type="Proteomes" id="UP000008461"/>
    </source>
</evidence>
<dbReference type="InterPro" id="IPR022385">
    <property type="entry name" value="Rhs_assc_core"/>
</dbReference>
<accession>F4L2F5</accession>
<dbReference type="KEGG" id="hhy:Halhy_5082"/>
<protein>
    <submittedName>
        <fullName evidence="1">RHS repeat-associated core domain protein</fullName>
    </submittedName>
</protein>
<name>F4L2F5_HALH1</name>
<dbReference type="NCBIfam" id="TIGR03696">
    <property type="entry name" value="Rhs_assc_core"/>
    <property type="match status" value="1"/>
</dbReference>
<dbReference type="PANTHER" id="PTHR32305">
    <property type="match status" value="1"/>
</dbReference>
<dbReference type="AlphaFoldDB" id="F4L2F5"/>
<reference evidence="1 2" key="1">
    <citation type="journal article" date="2011" name="Stand. Genomic Sci.">
        <title>Complete genome sequence of Haliscomenobacter hydrossis type strain (O).</title>
        <authorList>
            <consortium name="US DOE Joint Genome Institute (JGI-PGF)"/>
            <person name="Daligault H."/>
            <person name="Lapidus A."/>
            <person name="Zeytun A."/>
            <person name="Nolan M."/>
            <person name="Lucas S."/>
            <person name="Del Rio T.G."/>
            <person name="Tice H."/>
            <person name="Cheng J.F."/>
            <person name="Tapia R."/>
            <person name="Han C."/>
            <person name="Goodwin L."/>
            <person name="Pitluck S."/>
            <person name="Liolios K."/>
            <person name="Pagani I."/>
            <person name="Ivanova N."/>
            <person name="Huntemann M."/>
            <person name="Mavromatis K."/>
            <person name="Mikhailova N."/>
            <person name="Pati A."/>
            <person name="Chen A."/>
            <person name="Palaniappan K."/>
            <person name="Land M."/>
            <person name="Hauser L."/>
            <person name="Brambilla E.M."/>
            <person name="Rohde M."/>
            <person name="Verbarg S."/>
            <person name="Goker M."/>
            <person name="Bristow J."/>
            <person name="Eisen J.A."/>
            <person name="Markowitz V."/>
            <person name="Hugenholtz P."/>
            <person name="Kyrpides N.C."/>
            <person name="Klenk H.P."/>
            <person name="Woyke T."/>
        </authorList>
    </citation>
    <scope>NUCLEOTIDE SEQUENCE [LARGE SCALE GENOMIC DNA]</scope>
    <source>
        <strain evidence="2">ATCC 27775 / DSM 1100 / LMG 10767 / O</strain>
    </source>
</reference>
<sequence>MYNTNVGTGSSTLALRYEYAIRDHLGNTRILFTDKNDNGVLNVTAGTDNEIIQENQYYPFGMNQEGTFMNDAAVKDTKYQYNGKELNDDFGLGWSDYGARWYDASIGRWNGVDPLGEKYMNVSGYVYALNNPVLFIDPDGREVTKNKEKLKSEYEDSKFFNDLIFNPDDYYVFDQNGHYVRTEKNDKPDQIVIEDSKSGKRQNVQFNDPKHDSQLLKNTLNFWGKDAYSMILLFFVSDGDINSMMEDSKVKYKNAASRWLFTLRQSVGGYIDFSVYQFPVFVAEKTGSASTWQPNDLGLTGGGEKRSPFFIFGNDKATAYNWLDGGNWLWGNAVNRLGGSKENANNWARSFNKGDSAADLKAISNGWSYQAKKR</sequence>
<dbReference type="HOGENOM" id="CLU_739196_0_0_10"/>
<keyword evidence="2" id="KW-1185">Reference proteome</keyword>
<dbReference type="STRING" id="760192.Halhy_5082"/>
<dbReference type="eggNOG" id="COG3209">
    <property type="taxonomic scope" value="Bacteria"/>
</dbReference>